<evidence type="ECO:0000256" key="1">
    <source>
        <dbReference type="SAM" id="MobiDB-lite"/>
    </source>
</evidence>
<evidence type="ECO:0000313" key="3">
    <source>
        <dbReference type="Proteomes" id="UP000277671"/>
    </source>
</evidence>
<feature type="region of interest" description="Disordered" evidence="1">
    <location>
        <begin position="1"/>
        <end position="67"/>
    </location>
</feature>
<dbReference type="AlphaFoldDB" id="A0A495JV12"/>
<name>A0A495JV12_9ACTN</name>
<protein>
    <submittedName>
        <fullName evidence="2">Uncharacterized protein</fullName>
    </submittedName>
</protein>
<proteinExistence type="predicted"/>
<comment type="caution">
    <text evidence="2">The sequence shown here is derived from an EMBL/GenBank/DDBJ whole genome shotgun (WGS) entry which is preliminary data.</text>
</comment>
<keyword evidence="3" id="KW-1185">Reference proteome</keyword>
<feature type="compositionally biased region" description="Basic residues" evidence="1">
    <location>
        <begin position="1"/>
        <end position="14"/>
    </location>
</feature>
<feature type="compositionally biased region" description="Basic and acidic residues" evidence="1">
    <location>
        <begin position="47"/>
        <end position="67"/>
    </location>
</feature>
<organism evidence="2 3">
    <name type="scientific">Micromonospora pisi</name>
    <dbReference type="NCBI Taxonomy" id="589240"/>
    <lineage>
        <taxon>Bacteria</taxon>
        <taxon>Bacillati</taxon>
        <taxon>Actinomycetota</taxon>
        <taxon>Actinomycetes</taxon>
        <taxon>Micromonosporales</taxon>
        <taxon>Micromonosporaceae</taxon>
        <taxon>Micromonospora</taxon>
    </lineage>
</organism>
<gene>
    <name evidence="2" type="ORF">BDK92_7315</name>
</gene>
<dbReference type="Proteomes" id="UP000277671">
    <property type="component" value="Unassembled WGS sequence"/>
</dbReference>
<sequence length="67" mass="7816">MNRVKTGRRRVHLNFKRDPRPPVIDPDYGGDTRYGYRTPEQIPATGDDEKGWDTHPKAPTQPRKEDK</sequence>
<evidence type="ECO:0000313" key="2">
    <source>
        <dbReference type="EMBL" id="RKR92833.1"/>
    </source>
</evidence>
<reference evidence="2 3" key="1">
    <citation type="submission" date="2018-10" db="EMBL/GenBank/DDBJ databases">
        <title>Sequencing the genomes of 1000 actinobacteria strains.</title>
        <authorList>
            <person name="Klenk H.-P."/>
        </authorList>
    </citation>
    <scope>NUCLEOTIDE SEQUENCE [LARGE SCALE GENOMIC DNA]</scope>
    <source>
        <strain evidence="2 3">DSM 45175</strain>
    </source>
</reference>
<dbReference type="EMBL" id="RBKT01000001">
    <property type="protein sequence ID" value="RKR92833.1"/>
    <property type="molecule type" value="Genomic_DNA"/>
</dbReference>
<dbReference type="RefSeq" id="WP_121160775.1">
    <property type="nucleotide sequence ID" value="NZ_RBKT01000001.1"/>
</dbReference>
<accession>A0A495JV12</accession>